<dbReference type="AlphaFoldDB" id="A0AAP3M4M6"/>
<dbReference type="InterPro" id="IPR038471">
    <property type="entry name" value="MecA_C_sf"/>
</dbReference>
<evidence type="ECO:0000313" key="2">
    <source>
        <dbReference type="EMBL" id="MCZ3844943.1"/>
    </source>
</evidence>
<protein>
    <submittedName>
        <fullName evidence="2">Adaptor protein MecA</fullName>
    </submittedName>
</protein>
<name>A0AAP3M4M6_9LACO</name>
<evidence type="ECO:0000256" key="1">
    <source>
        <dbReference type="ARBA" id="ARBA00005397"/>
    </source>
</evidence>
<comment type="similarity">
    <text evidence="1">Belongs to the MecA family.</text>
</comment>
<gene>
    <name evidence="2" type="ORF">L2422_05340</name>
</gene>
<dbReference type="Pfam" id="PF05389">
    <property type="entry name" value="MecA"/>
    <property type="match status" value="1"/>
</dbReference>
<organism evidence="2 3">
    <name type="scientific">Lactobacillus mulieris</name>
    <dbReference type="NCBI Taxonomy" id="2508708"/>
    <lineage>
        <taxon>Bacteria</taxon>
        <taxon>Bacillati</taxon>
        <taxon>Bacillota</taxon>
        <taxon>Bacilli</taxon>
        <taxon>Lactobacillales</taxon>
        <taxon>Lactobacillaceae</taxon>
        <taxon>Lactobacillus</taxon>
    </lineage>
</organism>
<dbReference type="RefSeq" id="WP_006587042.1">
    <property type="nucleotide sequence ID" value="NZ_CABMGH010000002.1"/>
</dbReference>
<sequence>MQVEKINENTIRVHMDSEELKSRGIRMLDLLGNKSEIQDFFYSILREVDTDHSFAGDNQPVTFQVMPNEGGLDLLITKYNKADADSIQKQLGNLLGMGNDNRESRLGPIQKLNKELGISSDSNKDIPAKEVSNQANFLFSDIDQVVQLADSLPTDKVAASLYTFKEHYLLQMNNLGNAEDVDSGNIWSVCLEFGTLADDKTLNLFKNNGKCLIKQDALADLLTYFK</sequence>
<dbReference type="PANTHER" id="PTHR39161:SF1">
    <property type="entry name" value="ADAPTER PROTEIN MECA 1"/>
    <property type="match status" value="1"/>
</dbReference>
<accession>A0AAP3M4M6</accession>
<comment type="caution">
    <text evidence="2">The sequence shown here is derived from an EMBL/GenBank/DDBJ whole genome shotgun (WGS) entry which is preliminary data.</text>
</comment>
<dbReference type="PIRSF" id="PIRSF029008">
    <property type="entry name" value="MecA"/>
    <property type="match status" value="1"/>
</dbReference>
<dbReference type="EMBL" id="JAKHLF010000007">
    <property type="protein sequence ID" value="MCZ3844943.1"/>
    <property type="molecule type" value="Genomic_DNA"/>
</dbReference>
<dbReference type="Gene3D" id="3.30.70.1950">
    <property type="match status" value="1"/>
</dbReference>
<dbReference type="InterPro" id="IPR008681">
    <property type="entry name" value="Neg-reg_MecA"/>
</dbReference>
<dbReference type="GeneID" id="97459872"/>
<reference evidence="2" key="1">
    <citation type="submission" date="2022-01" db="EMBL/GenBank/DDBJ databases">
        <title>VMRC isolate genome collection.</title>
        <authorList>
            <person name="France M."/>
            <person name="Rutt L."/>
            <person name="Humphrys M."/>
            <person name="Ravel J."/>
        </authorList>
    </citation>
    <scope>NUCLEOTIDE SEQUENCE</scope>
    <source>
        <strain evidence="2">C0127B5</strain>
    </source>
</reference>
<evidence type="ECO:0000313" key="3">
    <source>
        <dbReference type="Proteomes" id="UP001213015"/>
    </source>
</evidence>
<dbReference type="PANTHER" id="PTHR39161">
    <property type="entry name" value="ADAPTER PROTEIN MECA"/>
    <property type="match status" value="1"/>
</dbReference>
<proteinExistence type="inferred from homology"/>
<dbReference type="Proteomes" id="UP001213015">
    <property type="component" value="Unassembled WGS sequence"/>
</dbReference>